<keyword evidence="3" id="KW-1185">Reference proteome</keyword>
<dbReference type="PROSITE" id="PS50143">
    <property type="entry name" value="BIR_REPEAT_2"/>
    <property type="match status" value="1"/>
</dbReference>
<dbReference type="Gene3D" id="1.10.1170.10">
    <property type="entry name" value="Inhibitor Of Apoptosis Protein (2mihbC-IAP-1), Chain A"/>
    <property type="match status" value="1"/>
</dbReference>
<reference evidence="4" key="1">
    <citation type="submission" date="2024-02" db="UniProtKB">
        <authorList>
            <consortium name="WormBaseParasite"/>
        </authorList>
    </citation>
    <scope>IDENTIFICATION</scope>
</reference>
<evidence type="ECO:0000256" key="1">
    <source>
        <dbReference type="ARBA" id="ARBA00022723"/>
    </source>
</evidence>
<evidence type="ECO:0000313" key="3">
    <source>
        <dbReference type="Proteomes" id="UP000887575"/>
    </source>
</evidence>
<keyword evidence="1" id="KW-0479">Metal-binding</keyword>
<dbReference type="SMART" id="SM00238">
    <property type="entry name" value="BIR"/>
    <property type="match status" value="1"/>
</dbReference>
<dbReference type="PANTHER" id="PTHR46771:SF5">
    <property type="entry name" value="DETERIN"/>
    <property type="match status" value="1"/>
</dbReference>
<dbReference type="SUPFAM" id="SSF57924">
    <property type="entry name" value="Inhibitor of apoptosis (IAP) repeat"/>
    <property type="match status" value="1"/>
</dbReference>
<keyword evidence="2" id="KW-0862">Zinc</keyword>
<dbReference type="AlphaFoldDB" id="A0AAF3EE78"/>
<organism evidence="3 4">
    <name type="scientific">Mesorhabditis belari</name>
    <dbReference type="NCBI Taxonomy" id="2138241"/>
    <lineage>
        <taxon>Eukaryota</taxon>
        <taxon>Metazoa</taxon>
        <taxon>Ecdysozoa</taxon>
        <taxon>Nematoda</taxon>
        <taxon>Chromadorea</taxon>
        <taxon>Rhabditida</taxon>
        <taxon>Rhabditina</taxon>
        <taxon>Rhabditomorpha</taxon>
        <taxon>Rhabditoidea</taxon>
        <taxon>Rhabditidae</taxon>
        <taxon>Mesorhabditinae</taxon>
        <taxon>Mesorhabditis</taxon>
    </lineage>
</organism>
<dbReference type="CDD" id="cd00022">
    <property type="entry name" value="BIR"/>
    <property type="match status" value="1"/>
</dbReference>
<accession>A0AAF3EE78</accession>
<sequence>MFRSVRPKAQQTKGAKDPVLKSIATIKHYEQNDFEMLSVNGRLPTFKKFLYDRSGEKCTSAKLATAGFCKHGKKDEPDAICLFCGKVMSFDPDDDPWEEHQSHCPQCPFVQIGKLDETTWTVDDTIHLLSALVTRSKKEATLQLTRELSSMIETMTQKLSL</sequence>
<evidence type="ECO:0000313" key="4">
    <source>
        <dbReference type="WBParaSite" id="MBELARI_LOCUS12270"/>
    </source>
</evidence>
<dbReference type="GO" id="GO:0046872">
    <property type="term" value="F:metal ion binding"/>
    <property type="evidence" value="ECO:0007669"/>
    <property type="project" value="UniProtKB-KW"/>
</dbReference>
<protein>
    <submittedName>
        <fullName evidence="4">Uncharacterized protein</fullName>
    </submittedName>
</protein>
<dbReference type="InterPro" id="IPR001370">
    <property type="entry name" value="BIR_rpt"/>
</dbReference>
<dbReference type="InterPro" id="IPR051190">
    <property type="entry name" value="Baculoviral_IAP"/>
</dbReference>
<dbReference type="WBParaSite" id="MBELARI_LOCUS12270">
    <property type="protein sequence ID" value="MBELARI_LOCUS12270"/>
    <property type="gene ID" value="MBELARI_LOCUS12270"/>
</dbReference>
<dbReference type="PANTHER" id="PTHR46771">
    <property type="entry name" value="DETERIN"/>
    <property type="match status" value="1"/>
</dbReference>
<evidence type="ECO:0000256" key="2">
    <source>
        <dbReference type="ARBA" id="ARBA00022833"/>
    </source>
</evidence>
<dbReference type="Pfam" id="PF00653">
    <property type="entry name" value="BIR"/>
    <property type="match status" value="1"/>
</dbReference>
<proteinExistence type="predicted"/>
<name>A0AAF3EE78_9BILA</name>
<dbReference type="Proteomes" id="UP000887575">
    <property type="component" value="Unassembled WGS sequence"/>
</dbReference>